<dbReference type="EC" id="3.5.1.2" evidence="12"/>
<protein>
    <recommendedName>
        <fullName evidence="12">Imidazole glycerol phosphate synthase subunit HisH</fullName>
        <ecNumber evidence="12">4.3.2.10</ecNumber>
    </recommendedName>
    <alternativeName>
        <fullName evidence="12">IGP synthase glutaminase subunit</fullName>
        <ecNumber evidence="12">3.5.1.2</ecNumber>
    </alternativeName>
    <alternativeName>
        <fullName evidence="12">IGP synthase subunit HisH</fullName>
    </alternativeName>
    <alternativeName>
        <fullName evidence="12">ImGP synthase subunit HisH</fullName>
        <shortName evidence="12">IGPS subunit HisH</shortName>
    </alternativeName>
</protein>
<evidence type="ECO:0000313" key="16">
    <source>
        <dbReference type="Proteomes" id="UP000033109"/>
    </source>
</evidence>
<gene>
    <name evidence="12 15" type="primary">hisH</name>
    <name evidence="15" type="ORF">PKOR_18955</name>
</gene>
<dbReference type="KEGG" id="pko:PKOR_18955"/>
<name>A0A0E3ZI00_9BACT</name>
<dbReference type="PROSITE" id="PS51273">
    <property type="entry name" value="GATASE_TYPE_1"/>
    <property type="match status" value="1"/>
</dbReference>
<comment type="catalytic activity">
    <reaction evidence="10 12">
        <text>5-[(5-phospho-1-deoxy-D-ribulos-1-ylimino)methylamino]-1-(5-phospho-beta-D-ribosyl)imidazole-4-carboxamide + L-glutamine = D-erythro-1-(imidazol-4-yl)glycerol 3-phosphate + 5-amino-1-(5-phospho-beta-D-ribosyl)imidazole-4-carboxamide + L-glutamate + H(+)</text>
        <dbReference type="Rhea" id="RHEA:24793"/>
        <dbReference type="ChEBI" id="CHEBI:15378"/>
        <dbReference type="ChEBI" id="CHEBI:29985"/>
        <dbReference type="ChEBI" id="CHEBI:58278"/>
        <dbReference type="ChEBI" id="CHEBI:58359"/>
        <dbReference type="ChEBI" id="CHEBI:58475"/>
        <dbReference type="ChEBI" id="CHEBI:58525"/>
        <dbReference type="EC" id="4.3.2.10"/>
    </reaction>
</comment>
<sequence length="193" mass="21450">MNLVIVDYKAGNVQSVMFALERLGVQATLSADAETIRAADKVIFPGVGEASSAMAQLKARNLEKLLPTLEQPFLGVCLGMQLLCQHSEEGDTDLLGIIPLPVKRFQTDLKVPHMGWNQLENLKSPLFEGMQEKEYVYYVHSYYVPESEYTIAQSAYPTPFSAALKYKNFYAAQFHPEKSGPAGSQLLKNFLAL</sequence>
<keyword evidence="6 12" id="KW-0378">Hydrolase</keyword>
<dbReference type="InterPro" id="IPR017926">
    <property type="entry name" value="GATASE"/>
</dbReference>
<keyword evidence="16" id="KW-1185">Reference proteome</keyword>
<keyword evidence="9 12" id="KW-0456">Lyase</keyword>
<evidence type="ECO:0000256" key="11">
    <source>
        <dbReference type="ARBA" id="ARBA00049534"/>
    </source>
</evidence>
<dbReference type="FunFam" id="3.40.50.880:FF:000009">
    <property type="entry name" value="Imidazole glycerol phosphate synthase subunit HisH"/>
    <property type="match status" value="1"/>
</dbReference>
<evidence type="ECO:0000256" key="9">
    <source>
        <dbReference type="ARBA" id="ARBA00023239"/>
    </source>
</evidence>
<evidence type="ECO:0000256" key="4">
    <source>
        <dbReference type="ARBA" id="ARBA00022490"/>
    </source>
</evidence>
<dbReference type="PIRSF" id="PIRSF000495">
    <property type="entry name" value="Amidotransf_hisH"/>
    <property type="match status" value="1"/>
</dbReference>
<dbReference type="Proteomes" id="UP000033109">
    <property type="component" value="Chromosome"/>
</dbReference>
<evidence type="ECO:0000256" key="7">
    <source>
        <dbReference type="ARBA" id="ARBA00022962"/>
    </source>
</evidence>
<evidence type="ECO:0000256" key="6">
    <source>
        <dbReference type="ARBA" id="ARBA00022801"/>
    </source>
</evidence>
<dbReference type="UniPathway" id="UPA00031">
    <property type="reaction ID" value="UER00010"/>
</dbReference>
<evidence type="ECO:0000256" key="10">
    <source>
        <dbReference type="ARBA" id="ARBA00047838"/>
    </source>
</evidence>
<evidence type="ECO:0000256" key="8">
    <source>
        <dbReference type="ARBA" id="ARBA00023102"/>
    </source>
</evidence>
<dbReference type="GO" id="GO:0004359">
    <property type="term" value="F:glutaminase activity"/>
    <property type="evidence" value="ECO:0007669"/>
    <property type="project" value="UniProtKB-EC"/>
</dbReference>
<keyword evidence="8 12" id="KW-0368">Histidine biosynthesis</keyword>
<dbReference type="NCBIfam" id="TIGR01855">
    <property type="entry name" value="IMP_synth_hisH"/>
    <property type="match status" value="1"/>
</dbReference>
<dbReference type="InterPro" id="IPR029062">
    <property type="entry name" value="Class_I_gatase-like"/>
</dbReference>
<accession>A0A0E3ZI00</accession>
<evidence type="ECO:0000256" key="3">
    <source>
        <dbReference type="ARBA" id="ARBA00011152"/>
    </source>
</evidence>
<comment type="pathway">
    <text evidence="2 12">Amino-acid biosynthesis; L-histidine biosynthesis; L-histidine from 5-phospho-alpha-D-ribose 1-diphosphate: step 5/9.</text>
</comment>
<evidence type="ECO:0000256" key="12">
    <source>
        <dbReference type="HAMAP-Rule" id="MF_00278"/>
    </source>
</evidence>
<comment type="subcellular location">
    <subcellularLocation>
        <location evidence="1 12">Cytoplasm</location>
    </subcellularLocation>
</comment>
<feature type="active site" evidence="12 13">
    <location>
        <position position="175"/>
    </location>
</feature>
<dbReference type="STRING" id="400092.PKOR_18955"/>
<feature type="active site" description="Nucleophile" evidence="12 13">
    <location>
        <position position="77"/>
    </location>
</feature>
<dbReference type="AlphaFoldDB" id="A0A0E3ZI00"/>
<dbReference type="OrthoDB" id="9807137at2"/>
<keyword evidence="5 12" id="KW-0028">Amino-acid biosynthesis</keyword>
<evidence type="ECO:0000256" key="2">
    <source>
        <dbReference type="ARBA" id="ARBA00005091"/>
    </source>
</evidence>
<reference evidence="15 16" key="1">
    <citation type="journal article" date="2015" name="Sci. Rep.">
        <title>Unraveling adaptation of Pontibacter korlensis to radiation and infertility in desert through complete genome and comparative transcriptomic analysis.</title>
        <authorList>
            <person name="Dai J."/>
            <person name="Dai W."/>
            <person name="Qiu C."/>
            <person name="Yang Z."/>
            <person name="Zhang Y."/>
            <person name="Zhou M."/>
            <person name="Zhang L."/>
            <person name="Fang C."/>
            <person name="Gao Q."/>
            <person name="Yang Q."/>
            <person name="Li X."/>
            <person name="Wang Z."/>
            <person name="Wang Z."/>
            <person name="Jia Z."/>
            <person name="Chen X."/>
        </authorList>
    </citation>
    <scope>NUCLEOTIDE SEQUENCE [LARGE SCALE GENOMIC DNA]</scope>
    <source>
        <strain evidence="15 16">X14-1T</strain>
    </source>
</reference>
<dbReference type="HOGENOM" id="CLU_071837_0_0_10"/>
<dbReference type="HAMAP" id="MF_00278">
    <property type="entry name" value="HisH"/>
    <property type="match status" value="1"/>
</dbReference>
<evidence type="ECO:0000313" key="15">
    <source>
        <dbReference type="EMBL" id="AKD04794.1"/>
    </source>
</evidence>
<keyword evidence="7 12" id="KW-0315">Glutamine amidotransferase</keyword>
<dbReference type="GO" id="GO:0000107">
    <property type="term" value="F:imidazoleglycerol-phosphate synthase activity"/>
    <property type="evidence" value="ECO:0007669"/>
    <property type="project" value="UniProtKB-UniRule"/>
</dbReference>
<comment type="subunit">
    <text evidence="3 12">Heterodimer of HisH and HisF.</text>
</comment>
<dbReference type="Pfam" id="PF00117">
    <property type="entry name" value="GATase"/>
    <property type="match status" value="1"/>
</dbReference>
<feature type="active site" evidence="12 13">
    <location>
        <position position="177"/>
    </location>
</feature>
<keyword evidence="15" id="KW-0328">Glycosyltransferase</keyword>
<dbReference type="GO" id="GO:0000105">
    <property type="term" value="P:L-histidine biosynthetic process"/>
    <property type="evidence" value="ECO:0007669"/>
    <property type="project" value="UniProtKB-UniRule"/>
</dbReference>
<dbReference type="PANTHER" id="PTHR42701">
    <property type="entry name" value="IMIDAZOLE GLYCEROL PHOSPHATE SYNTHASE SUBUNIT HISH"/>
    <property type="match status" value="1"/>
</dbReference>
<dbReference type="InterPro" id="IPR010139">
    <property type="entry name" value="Imidazole-glycPsynth_HisH"/>
</dbReference>
<evidence type="ECO:0000259" key="14">
    <source>
        <dbReference type="Pfam" id="PF00117"/>
    </source>
</evidence>
<dbReference type="CDD" id="cd01748">
    <property type="entry name" value="GATase1_IGP_Synthase"/>
    <property type="match status" value="1"/>
</dbReference>
<keyword evidence="4 12" id="KW-0963">Cytoplasm</keyword>
<evidence type="ECO:0000256" key="1">
    <source>
        <dbReference type="ARBA" id="ARBA00004496"/>
    </source>
</evidence>
<dbReference type="SUPFAM" id="SSF52317">
    <property type="entry name" value="Class I glutamine amidotransferase-like"/>
    <property type="match status" value="1"/>
</dbReference>
<evidence type="ECO:0000256" key="13">
    <source>
        <dbReference type="PIRSR" id="PIRSR000495-1"/>
    </source>
</evidence>
<organism evidence="15 16">
    <name type="scientific">Pontibacter korlensis</name>
    <dbReference type="NCBI Taxonomy" id="400092"/>
    <lineage>
        <taxon>Bacteria</taxon>
        <taxon>Pseudomonadati</taxon>
        <taxon>Bacteroidota</taxon>
        <taxon>Cytophagia</taxon>
        <taxon>Cytophagales</taxon>
        <taxon>Hymenobacteraceae</taxon>
        <taxon>Pontibacter</taxon>
    </lineage>
</organism>
<evidence type="ECO:0000256" key="5">
    <source>
        <dbReference type="ARBA" id="ARBA00022605"/>
    </source>
</evidence>
<dbReference type="GO" id="GO:0016829">
    <property type="term" value="F:lyase activity"/>
    <property type="evidence" value="ECO:0007669"/>
    <property type="project" value="UniProtKB-KW"/>
</dbReference>
<dbReference type="PANTHER" id="PTHR42701:SF1">
    <property type="entry name" value="IMIDAZOLE GLYCEROL PHOSPHATE SYNTHASE SUBUNIT HISH"/>
    <property type="match status" value="1"/>
</dbReference>
<comment type="catalytic activity">
    <reaction evidence="11 12">
        <text>L-glutamine + H2O = L-glutamate + NH4(+)</text>
        <dbReference type="Rhea" id="RHEA:15889"/>
        <dbReference type="ChEBI" id="CHEBI:15377"/>
        <dbReference type="ChEBI" id="CHEBI:28938"/>
        <dbReference type="ChEBI" id="CHEBI:29985"/>
        <dbReference type="ChEBI" id="CHEBI:58359"/>
        <dbReference type="EC" id="3.5.1.2"/>
    </reaction>
</comment>
<dbReference type="EC" id="4.3.2.10" evidence="12"/>
<keyword evidence="15" id="KW-0808">Transferase</keyword>
<feature type="domain" description="Glutamine amidotransferase" evidence="14">
    <location>
        <begin position="4"/>
        <end position="191"/>
    </location>
</feature>
<dbReference type="EMBL" id="CP009621">
    <property type="protein sequence ID" value="AKD04794.1"/>
    <property type="molecule type" value="Genomic_DNA"/>
</dbReference>
<comment type="function">
    <text evidence="12">IGPS catalyzes the conversion of PRFAR and glutamine to IGP, AICAR and glutamate. The HisH subunit catalyzes the hydrolysis of glutamine to glutamate and ammonia as part of the synthesis of IGP and AICAR. The resulting ammonia molecule is channeled to the active site of HisF.</text>
</comment>
<dbReference type="GO" id="GO:0005737">
    <property type="term" value="C:cytoplasm"/>
    <property type="evidence" value="ECO:0007669"/>
    <property type="project" value="UniProtKB-SubCell"/>
</dbReference>
<dbReference type="Gene3D" id="3.40.50.880">
    <property type="match status" value="1"/>
</dbReference>
<proteinExistence type="inferred from homology"/>
<dbReference type="RefSeq" id="WP_046312758.1">
    <property type="nucleotide sequence ID" value="NZ_CBCSCY010000011.1"/>
</dbReference>
<dbReference type="PATRIC" id="fig|400092.3.peg.4146"/>